<protein>
    <submittedName>
        <fullName evidence="3">Membrane-associated enzyme, PAP2 (Acid phosphatase) superfamily</fullName>
    </submittedName>
</protein>
<dbReference type="CDD" id="cd03396">
    <property type="entry name" value="PAP2_like_6"/>
    <property type="match status" value="1"/>
</dbReference>
<dbReference type="OrthoDB" id="7348799at2"/>
<evidence type="ECO:0000256" key="1">
    <source>
        <dbReference type="SAM" id="Phobius"/>
    </source>
</evidence>
<organism evidence="3 4">
    <name type="scientific">Marinobacterium lutimaris</name>
    <dbReference type="NCBI Taxonomy" id="568106"/>
    <lineage>
        <taxon>Bacteria</taxon>
        <taxon>Pseudomonadati</taxon>
        <taxon>Pseudomonadota</taxon>
        <taxon>Gammaproteobacteria</taxon>
        <taxon>Oceanospirillales</taxon>
        <taxon>Oceanospirillaceae</taxon>
        <taxon>Marinobacterium</taxon>
    </lineage>
</organism>
<evidence type="ECO:0000313" key="4">
    <source>
        <dbReference type="Proteomes" id="UP000236745"/>
    </source>
</evidence>
<reference evidence="3 4" key="1">
    <citation type="submission" date="2016-10" db="EMBL/GenBank/DDBJ databases">
        <authorList>
            <person name="de Groot N.N."/>
        </authorList>
    </citation>
    <scope>NUCLEOTIDE SEQUENCE [LARGE SCALE GENOMIC DNA]</scope>
    <source>
        <strain evidence="3 4">DSM 22012</strain>
    </source>
</reference>
<feature type="domain" description="Phosphatidic acid phosphatase type 2/haloperoxidase" evidence="2">
    <location>
        <begin position="105"/>
        <end position="231"/>
    </location>
</feature>
<sequence>MLIVDVPLYEARQKPLRTPILLPLLAALCVQLLISAFQLDPALADLLYSLEGNQWLFKDHWFFSDLLHSGGRQFSILLLLLVFATLITSFFVSWLKPYKRVLGYLTLAPLCATLLVSSLKQATGIDCPWDLAPYGGDLPYVPLLSALVNGSGEGVCFPAGHASAGYAWVAVYFAAAVACPRLKWRLLTMALGLGLMFGVCQQLRGAHFLSHDLWSLTLCWCTAAVIARLMLVKQRSPVTPRMNNLSGLSFVEADKNPGGRR</sequence>
<evidence type="ECO:0000259" key="2">
    <source>
        <dbReference type="Pfam" id="PF01569"/>
    </source>
</evidence>
<feature type="transmembrane region" description="Helical" evidence="1">
    <location>
        <begin position="186"/>
        <end position="207"/>
    </location>
</feature>
<gene>
    <name evidence="3" type="ORF">SAMN05444390_1012084</name>
</gene>
<dbReference type="Pfam" id="PF01569">
    <property type="entry name" value="PAP2"/>
    <property type="match status" value="1"/>
</dbReference>
<proteinExistence type="predicted"/>
<evidence type="ECO:0000313" key="3">
    <source>
        <dbReference type="EMBL" id="SEG33195.1"/>
    </source>
</evidence>
<feature type="transmembrane region" description="Helical" evidence="1">
    <location>
        <begin position="101"/>
        <end position="119"/>
    </location>
</feature>
<keyword evidence="1" id="KW-1133">Transmembrane helix</keyword>
<name>A0A1H5ZBT4_9GAMM</name>
<feature type="transmembrane region" description="Helical" evidence="1">
    <location>
        <begin position="213"/>
        <end position="232"/>
    </location>
</feature>
<dbReference type="SUPFAM" id="SSF48317">
    <property type="entry name" value="Acid phosphatase/Vanadium-dependent haloperoxidase"/>
    <property type="match status" value="1"/>
</dbReference>
<accession>A0A1H5ZBT4</accession>
<feature type="transmembrane region" description="Helical" evidence="1">
    <location>
        <begin position="159"/>
        <end position="179"/>
    </location>
</feature>
<feature type="transmembrane region" description="Helical" evidence="1">
    <location>
        <begin position="20"/>
        <end position="39"/>
    </location>
</feature>
<dbReference type="InterPro" id="IPR036938">
    <property type="entry name" value="PAP2/HPO_sf"/>
</dbReference>
<dbReference type="EMBL" id="FNVQ01000001">
    <property type="protein sequence ID" value="SEG33195.1"/>
    <property type="molecule type" value="Genomic_DNA"/>
</dbReference>
<dbReference type="AlphaFoldDB" id="A0A1H5ZBT4"/>
<dbReference type="RefSeq" id="WP_104002931.1">
    <property type="nucleotide sequence ID" value="NZ_FNVQ01000001.1"/>
</dbReference>
<dbReference type="Proteomes" id="UP000236745">
    <property type="component" value="Unassembled WGS sequence"/>
</dbReference>
<keyword evidence="4" id="KW-1185">Reference proteome</keyword>
<keyword evidence="1" id="KW-0472">Membrane</keyword>
<keyword evidence="1" id="KW-0812">Transmembrane</keyword>
<feature type="transmembrane region" description="Helical" evidence="1">
    <location>
        <begin position="74"/>
        <end position="94"/>
    </location>
</feature>
<dbReference type="InterPro" id="IPR000326">
    <property type="entry name" value="PAP2/HPO"/>
</dbReference>